<dbReference type="AlphaFoldDB" id="A0A167P7B7"/>
<dbReference type="InterPro" id="IPR036397">
    <property type="entry name" value="RNaseH_sf"/>
</dbReference>
<gene>
    <name evidence="2" type="ORF">LEL_10965</name>
</gene>
<dbReference type="GO" id="GO:0003676">
    <property type="term" value="F:nucleic acid binding"/>
    <property type="evidence" value="ECO:0007669"/>
    <property type="project" value="InterPro"/>
</dbReference>
<protein>
    <recommendedName>
        <fullName evidence="1">Tc1-like transposase DDE domain-containing protein</fullName>
    </recommendedName>
</protein>
<feature type="domain" description="Tc1-like transposase DDE" evidence="1">
    <location>
        <begin position="34"/>
        <end position="132"/>
    </location>
</feature>
<name>A0A167P7B7_CORDF</name>
<dbReference type="Gene3D" id="3.30.420.10">
    <property type="entry name" value="Ribonuclease H-like superfamily/Ribonuclease H"/>
    <property type="match status" value="1"/>
</dbReference>
<evidence type="ECO:0000259" key="1">
    <source>
        <dbReference type="Pfam" id="PF13358"/>
    </source>
</evidence>
<dbReference type="OrthoDB" id="5151590at2759"/>
<proteinExistence type="predicted"/>
<evidence type="ECO:0000313" key="3">
    <source>
        <dbReference type="Proteomes" id="UP000076881"/>
    </source>
</evidence>
<evidence type="ECO:0000313" key="2">
    <source>
        <dbReference type="EMBL" id="OAA56367.1"/>
    </source>
</evidence>
<comment type="caution">
    <text evidence="2">The sequence shown here is derived from an EMBL/GenBank/DDBJ whole genome shotgun (WGS) entry which is preliminary data.</text>
</comment>
<dbReference type="InterPro" id="IPR012337">
    <property type="entry name" value="RNaseH-like_sf"/>
</dbReference>
<dbReference type="InterPro" id="IPR038717">
    <property type="entry name" value="Tc1-like_DDE_dom"/>
</dbReference>
<accession>A0A167P7B7</accession>
<dbReference type="EMBL" id="AZHF01000035">
    <property type="protein sequence ID" value="OAA56367.1"/>
    <property type="molecule type" value="Genomic_DNA"/>
</dbReference>
<sequence>MVRRGQGATREWIFLRPKDQLEQGEVHEVERQGCVRQMYWAAFGYQSRTDLTAMDGNVDADDIYELYSTILPDFLESGDIFMHDNASVHTARIVKNLLEEMGVDVMIWPPYSPDLNPIENLWPLMKRKIYRLFPDLRTAPDNEDTLRQLREAAKVAWLSIRQEVHENLCDTMDHRVEAILRADGWYTKY</sequence>
<dbReference type="SUPFAM" id="SSF53098">
    <property type="entry name" value="Ribonuclease H-like"/>
    <property type="match status" value="1"/>
</dbReference>
<dbReference type="Proteomes" id="UP000076881">
    <property type="component" value="Unassembled WGS sequence"/>
</dbReference>
<dbReference type="Pfam" id="PF13358">
    <property type="entry name" value="DDE_3"/>
    <property type="match status" value="1"/>
</dbReference>
<keyword evidence="3" id="KW-1185">Reference proteome</keyword>
<reference evidence="2 3" key="1">
    <citation type="journal article" date="2016" name="Genome Biol. Evol.">
        <title>Divergent and convergent evolution of fungal pathogenicity.</title>
        <authorList>
            <person name="Shang Y."/>
            <person name="Xiao G."/>
            <person name="Zheng P."/>
            <person name="Cen K."/>
            <person name="Zhan S."/>
            <person name="Wang C."/>
        </authorList>
    </citation>
    <scope>NUCLEOTIDE SEQUENCE [LARGE SCALE GENOMIC DNA]</scope>
    <source>
        <strain evidence="2 3">RCEF 1005</strain>
    </source>
</reference>
<dbReference type="STRING" id="1081108.A0A167P7B7"/>
<organism evidence="2 3">
    <name type="scientific">Akanthomyces lecanii RCEF 1005</name>
    <dbReference type="NCBI Taxonomy" id="1081108"/>
    <lineage>
        <taxon>Eukaryota</taxon>
        <taxon>Fungi</taxon>
        <taxon>Dikarya</taxon>
        <taxon>Ascomycota</taxon>
        <taxon>Pezizomycotina</taxon>
        <taxon>Sordariomycetes</taxon>
        <taxon>Hypocreomycetidae</taxon>
        <taxon>Hypocreales</taxon>
        <taxon>Cordycipitaceae</taxon>
        <taxon>Akanthomyces</taxon>
        <taxon>Cordyceps confragosa</taxon>
    </lineage>
</organism>